<dbReference type="InterPro" id="IPR036291">
    <property type="entry name" value="NAD(P)-bd_dom_sf"/>
</dbReference>
<dbReference type="PANTHER" id="PTHR43490:SF131">
    <property type="entry name" value="SALUTARIDINE REDUCTASE-LIKE ISOFORM X2"/>
    <property type="match status" value="1"/>
</dbReference>
<dbReference type="AlphaFoldDB" id="A0AAW1WTI8"/>
<dbReference type="GO" id="GO:0016491">
    <property type="term" value="F:oxidoreductase activity"/>
    <property type="evidence" value="ECO:0007669"/>
    <property type="project" value="UniProtKB-KW"/>
</dbReference>
<dbReference type="InterPro" id="IPR002347">
    <property type="entry name" value="SDR_fam"/>
</dbReference>
<dbReference type="Proteomes" id="UP001457282">
    <property type="component" value="Unassembled WGS sequence"/>
</dbReference>
<evidence type="ECO:0000256" key="3">
    <source>
        <dbReference type="ARBA" id="ARBA00023002"/>
    </source>
</evidence>
<dbReference type="EMBL" id="JBEDUW010000005">
    <property type="protein sequence ID" value="KAK9927543.1"/>
    <property type="molecule type" value="Genomic_DNA"/>
</dbReference>
<evidence type="ECO:0000313" key="4">
    <source>
        <dbReference type="EMBL" id="KAK9927543.1"/>
    </source>
</evidence>
<accession>A0AAW1WTI8</accession>
<keyword evidence="2" id="KW-0521">NADP</keyword>
<protein>
    <submittedName>
        <fullName evidence="4">Uncharacterized protein</fullName>
    </submittedName>
</protein>
<comment type="caution">
    <text evidence="4">The sequence shown here is derived from an EMBL/GenBank/DDBJ whole genome shotgun (WGS) entry which is preliminary data.</text>
</comment>
<dbReference type="Gene3D" id="3.40.50.720">
    <property type="entry name" value="NAD(P)-binding Rossmann-like Domain"/>
    <property type="match status" value="1"/>
</dbReference>
<dbReference type="GO" id="GO:0016020">
    <property type="term" value="C:membrane"/>
    <property type="evidence" value="ECO:0007669"/>
    <property type="project" value="TreeGrafter"/>
</dbReference>
<dbReference type="Pfam" id="PF13561">
    <property type="entry name" value="adh_short_C2"/>
    <property type="match status" value="1"/>
</dbReference>
<reference evidence="4 5" key="1">
    <citation type="journal article" date="2023" name="G3 (Bethesda)">
        <title>A chromosome-length genome assembly and annotation of blackberry (Rubus argutus, cv. 'Hillquist').</title>
        <authorList>
            <person name="Bruna T."/>
            <person name="Aryal R."/>
            <person name="Dudchenko O."/>
            <person name="Sargent D.J."/>
            <person name="Mead D."/>
            <person name="Buti M."/>
            <person name="Cavallini A."/>
            <person name="Hytonen T."/>
            <person name="Andres J."/>
            <person name="Pham M."/>
            <person name="Weisz D."/>
            <person name="Mascagni F."/>
            <person name="Usai G."/>
            <person name="Natali L."/>
            <person name="Bassil N."/>
            <person name="Fernandez G.E."/>
            <person name="Lomsadze A."/>
            <person name="Armour M."/>
            <person name="Olukolu B."/>
            <person name="Poorten T."/>
            <person name="Britton C."/>
            <person name="Davik J."/>
            <person name="Ashrafi H."/>
            <person name="Aiden E.L."/>
            <person name="Borodovsky M."/>
            <person name="Worthington M."/>
        </authorList>
    </citation>
    <scope>NUCLEOTIDE SEQUENCE [LARGE SCALE GENOMIC DNA]</scope>
    <source>
        <strain evidence="4">PI 553951</strain>
    </source>
</reference>
<evidence type="ECO:0000256" key="1">
    <source>
        <dbReference type="ARBA" id="ARBA00006484"/>
    </source>
</evidence>
<organism evidence="4 5">
    <name type="scientific">Rubus argutus</name>
    <name type="common">Southern blackberry</name>
    <dbReference type="NCBI Taxonomy" id="59490"/>
    <lineage>
        <taxon>Eukaryota</taxon>
        <taxon>Viridiplantae</taxon>
        <taxon>Streptophyta</taxon>
        <taxon>Embryophyta</taxon>
        <taxon>Tracheophyta</taxon>
        <taxon>Spermatophyta</taxon>
        <taxon>Magnoliopsida</taxon>
        <taxon>eudicotyledons</taxon>
        <taxon>Gunneridae</taxon>
        <taxon>Pentapetalae</taxon>
        <taxon>rosids</taxon>
        <taxon>fabids</taxon>
        <taxon>Rosales</taxon>
        <taxon>Rosaceae</taxon>
        <taxon>Rosoideae</taxon>
        <taxon>Rosoideae incertae sedis</taxon>
        <taxon>Rubus</taxon>
    </lineage>
</organism>
<dbReference type="InterPro" id="IPR020904">
    <property type="entry name" value="Sc_DH/Rdtase_CS"/>
</dbReference>
<dbReference type="PROSITE" id="PS00061">
    <property type="entry name" value="ADH_SHORT"/>
    <property type="match status" value="1"/>
</dbReference>
<dbReference type="PRINTS" id="PR00081">
    <property type="entry name" value="GDHRDH"/>
</dbReference>
<evidence type="ECO:0000256" key="2">
    <source>
        <dbReference type="ARBA" id="ARBA00022857"/>
    </source>
</evidence>
<gene>
    <name evidence="4" type="ORF">M0R45_024724</name>
</gene>
<keyword evidence="5" id="KW-1185">Reference proteome</keyword>
<dbReference type="PANTHER" id="PTHR43490">
    <property type="entry name" value="(+)-NEOMENTHOL DEHYDROGENASE"/>
    <property type="match status" value="1"/>
</dbReference>
<dbReference type="SUPFAM" id="SSF51735">
    <property type="entry name" value="NAD(P)-binding Rossmann-fold domains"/>
    <property type="match status" value="1"/>
</dbReference>
<proteinExistence type="inferred from homology"/>
<comment type="similarity">
    <text evidence="1">Belongs to the short-chain dehydrogenases/reductases (SDR) family.</text>
</comment>
<name>A0AAW1WTI8_RUBAR</name>
<keyword evidence="3" id="KW-0560">Oxidoreductase</keyword>
<evidence type="ECO:0000313" key="5">
    <source>
        <dbReference type="Proteomes" id="UP001457282"/>
    </source>
</evidence>
<sequence length="136" mass="14861">MTLPNQPSNVLTAVEEAKEELGDAGNPTKEKVDKLVEEFLEDVKQDLIETKGWPLNMSAYNVSKAALKDYTRVLAKKYPTIAINAVSPGFTKTDINQNTGILTVEEAALGHVKLALIADTGISGLDFEQTEESTFY</sequence>